<dbReference type="GO" id="GO:0016705">
    <property type="term" value="F:oxidoreductase activity, acting on paired donors, with incorporation or reduction of molecular oxygen"/>
    <property type="evidence" value="ECO:0007669"/>
    <property type="project" value="InterPro"/>
</dbReference>
<dbReference type="PANTHER" id="PTHR24305">
    <property type="entry name" value="CYTOCHROME P450"/>
    <property type="match status" value="1"/>
</dbReference>
<comment type="cofactor">
    <cofactor evidence="1 7">
        <name>heme</name>
        <dbReference type="ChEBI" id="CHEBI:30413"/>
    </cofactor>
</comment>
<dbReference type="PANTHER" id="PTHR24305:SF232">
    <property type="entry name" value="P450, PUTATIVE (EUROFUNG)-RELATED"/>
    <property type="match status" value="1"/>
</dbReference>
<name>A0A9P9BKB7_9PEZI</name>
<dbReference type="RefSeq" id="XP_046003914.1">
    <property type="nucleotide sequence ID" value="XM_046151050.1"/>
</dbReference>
<dbReference type="GO" id="GO:0005506">
    <property type="term" value="F:iron ion binding"/>
    <property type="evidence" value="ECO:0007669"/>
    <property type="project" value="InterPro"/>
</dbReference>
<evidence type="ECO:0000313" key="9">
    <source>
        <dbReference type="Proteomes" id="UP000756346"/>
    </source>
</evidence>
<keyword evidence="6" id="KW-0503">Monooxygenase</keyword>
<keyword evidence="4 7" id="KW-0479">Metal-binding</keyword>
<comment type="similarity">
    <text evidence="2">Belongs to the cytochrome P450 family.</text>
</comment>
<comment type="caution">
    <text evidence="8">The sequence shown here is derived from an EMBL/GenBank/DDBJ whole genome shotgun (WGS) entry which is preliminary data.</text>
</comment>
<dbReference type="Proteomes" id="UP000756346">
    <property type="component" value="Unassembled WGS sequence"/>
</dbReference>
<dbReference type="PRINTS" id="PR00385">
    <property type="entry name" value="P450"/>
</dbReference>
<dbReference type="GeneID" id="70180596"/>
<gene>
    <name evidence="8" type="ORF">B0I36DRAFT_257968</name>
</gene>
<dbReference type="SUPFAM" id="SSF48264">
    <property type="entry name" value="Cytochrome P450"/>
    <property type="match status" value="1"/>
</dbReference>
<dbReference type="Pfam" id="PF00067">
    <property type="entry name" value="p450"/>
    <property type="match status" value="2"/>
</dbReference>
<keyword evidence="9" id="KW-1185">Reference proteome</keyword>
<keyword evidence="5 7" id="KW-0408">Iron</keyword>
<reference evidence="8" key="1">
    <citation type="journal article" date="2021" name="Nat. Commun.">
        <title>Genetic determinants of endophytism in the Arabidopsis root mycobiome.</title>
        <authorList>
            <person name="Mesny F."/>
            <person name="Miyauchi S."/>
            <person name="Thiergart T."/>
            <person name="Pickel B."/>
            <person name="Atanasova L."/>
            <person name="Karlsson M."/>
            <person name="Huettel B."/>
            <person name="Barry K.W."/>
            <person name="Haridas S."/>
            <person name="Chen C."/>
            <person name="Bauer D."/>
            <person name="Andreopoulos W."/>
            <person name="Pangilinan J."/>
            <person name="LaButti K."/>
            <person name="Riley R."/>
            <person name="Lipzen A."/>
            <person name="Clum A."/>
            <person name="Drula E."/>
            <person name="Henrissat B."/>
            <person name="Kohler A."/>
            <person name="Grigoriev I.V."/>
            <person name="Martin F.M."/>
            <person name="Hacquard S."/>
        </authorList>
    </citation>
    <scope>NUCLEOTIDE SEQUENCE</scope>
    <source>
        <strain evidence="8">MPI-CAGE-CH-0230</strain>
    </source>
</reference>
<dbReference type="EMBL" id="JAGTJQ010000019">
    <property type="protein sequence ID" value="KAH7009253.1"/>
    <property type="molecule type" value="Genomic_DNA"/>
</dbReference>
<accession>A0A9P9BKB7</accession>
<feature type="binding site" description="axial binding residue" evidence="7">
    <location>
        <position position="541"/>
    </location>
    <ligand>
        <name>heme</name>
        <dbReference type="ChEBI" id="CHEBI:30413"/>
    </ligand>
    <ligandPart>
        <name>Fe</name>
        <dbReference type="ChEBI" id="CHEBI:18248"/>
    </ligandPart>
</feature>
<evidence type="ECO:0000256" key="6">
    <source>
        <dbReference type="ARBA" id="ARBA00023033"/>
    </source>
</evidence>
<evidence type="ECO:0000256" key="2">
    <source>
        <dbReference type="ARBA" id="ARBA00010617"/>
    </source>
</evidence>
<evidence type="ECO:0000256" key="3">
    <source>
        <dbReference type="ARBA" id="ARBA00022617"/>
    </source>
</evidence>
<dbReference type="InterPro" id="IPR001128">
    <property type="entry name" value="Cyt_P450"/>
</dbReference>
<dbReference type="GO" id="GO:0020037">
    <property type="term" value="F:heme binding"/>
    <property type="evidence" value="ECO:0007669"/>
    <property type="project" value="InterPro"/>
</dbReference>
<evidence type="ECO:0000256" key="5">
    <source>
        <dbReference type="ARBA" id="ARBA00023004"/>
    </source>
</evidence>
<organism evidence="8 9">
    <name type="scientific">Microdochium trichocladiopsis</name>
    <dbReference type="NCBI Taxonomy" id="1682393"/>
    <lineage>
        <taxon>Eukaryota</taxon>
        <taxon>Fungi</taxon>
        <taxon>Dikarya</taxon>
        <taxon>Ascomycota</taxon>
        <taxon>Pezizomycotina</taxon>
        <taxon>Sordariomycetes</taxon>
        <taxon>Xylariomycetidae</taxon>
        <taxon>Xylariales</taxon>
        <taxon>Microdochiaceae</taxon>
        <taxon>Microdochium</taxon>
    </lineage>
</organism>
<dbReference type="OrthoDB" id="1470350at2759"/>
<sequence length="597" mass="66368">MANDYNPADLLAGVDTVQAKSLLAASGVALSLYVLYRKTLPTPLPGIPYNEQSAKRIMGDIPHIKAKLERGEGGRTYLVELLTKHAAPVAQFFMGPTEKAAVVIGDFREVQDMMMRHGKDLAKGQKNADSWHGVMPAHFIGMDDEDPRFKSAKALGKDLMTSSFLHEVNAPASYQKVLNIVELWQLKSAAANNHAFDAGMDLGYLTFDIIMAAAANLDDKDTQLRSYIQKLGAIQNPATVPSSKTEVAQFPADELTDMFKALEAIGVAVSGSLSAPSIKLFHMFNNRKAKMQKAFYDRDTILRQYIRNAVKRLHEDGDSFKPASAIDFIVMREAAAAEKEGREPDFYSDTTIQIAFGYLLGGQDSTHATLSYFVKRIGAAQDVQTKLRETLRETFPDAYTRREQPPLSELVKAHIPYLDAVIEEVLRLDAPTPVVMRQTKREFKVLGYTIPRYTTVLLGLKGPTYTAPGYLPEKVGEALRSESSRKHAGTMGVDDWSKSAFPPGEYIPERWLKKSEGGGGELTFDPKAGPFLSFSTGNRVCWGKRLAYLELKLVATVLVWNFVFNRLPSNLEDWEYVEDLFIKPKNSLVHLSSAWDV</sequence>
<evidence type="ECO:0000256" key="7">
    <source>
        <dbReference type="PIRSR" id="PIRSR602403-1"/>
    </source>
</evidence>
<evidence type="ECO:0000256" key="1">
    <source>
        <dbReference type="ARBA" id="ARBA00001971"/>
    </source>
</evidence>
<dbReference type="Gene3D" id="1.10.630.10">
    <property type="entry name" value="Cytochrome P450"/>
    <property type="match status" value="1"/>
</dbReference>
<keyword evidence="6" id="KW-0560">Oxidoreductase</keyword>
<dbReference type="AlphaFoldDB" id="A0A9P9BKB7"/>
<dbReference type="InterPro" id="IPR036396">
    <property type="entry name" value="Cyt_P450_sf"/>
</dbReference>
<dbReference type="InterPro" id="IPR050121">
    <property type="entry name" value="Cytochrome_P450_monoxygenase"/>
</dbReference>
<evidence type="ECO:0000256" key="4">
    <source>
        <dbReference type="ARBA" id="ARBA00022723"/>
    </source>
</evidence>
<dbReference type="InterPro" id="IPR002403">
    <property type="entry name" value="Cyt_P450_E_grp-IV"/>
</dbReference>
<evidence type="ECO:0000313" key="8">
    <source>
        <dbReference type="EMBL" id="KAH7009253.1"/>
    </source>
</evidence>
<proteinExistence type="inferred from homology"/>
<keyword evidence="3 7" id="KW-0349">Heme</keyword>
<dbReference type="GO" id="GO:0004497">
    <property type="term" value="F:monooxygenase activity"/>
    <property type="evidence" value="ECO:0007669"/>
    <property type="project" value="UniProtKB-KW"/>
</dbReference>
<dbReference type="PRINTS" id="PR00465">
    <property type="entry name" value="EP450IV"/>
</dbReference>
<protein>
    <submittedName>
        <fullName evidence="8">Cytochrome P450</fullName>
    </submittedName>
</protein>